<dbReference type="PROSITE" id="PS50097">
    <property type="entry name" value="BTB"/>
    <property type="match status" value="1"/>
</dbReference>
<accession>A0A9D5CP16</accession>
<dbReference type="Gene3D" id="3.30.710.10">
    <property type="entry name" value="Potassium Channel Kv1.1, Chain A"/>
    <property type="match status" value="1"/>
</dbReference>
<dbReference type="Gene3D" id="2.130.10.10">
    <property type="entry name" value="YVTN repeat-like/Quinoprotein amine dehydrogenase"/>
    <property type="match status" value="1"/>
</dbReference>
<dbReference type="InterPro" id="IPR000210">
    <property type="entry name" value="BTB/POZ_dom"/>
</dbReference>
<proteinExistence type="inferred from homology"/>
<dbReference type="Pfam" id="PF03000">
    <property type="entry name" value="NPH3"/>
    <property type="match status" value="1"/>
</dbReference>
<evidence type="ECO:0000256" key="1">
    <source>
        <dbReference type="ARBA" id="ARBA00004906"/>
    </source>
</evidence>
<dbReference type="InterPro" id="IPR015943">
    <property type="entry name" value="WD40/YVTN_repeat-like_dom_sf"/>
</dbReference>
<feature type="compositionally biased region" description="Basic residues" evidence="6">
    <location>
        <begin position="600"/>
        <end position="613"/>
    </location>
</feature>
<feature type="compositionally biased region" description="Polar residues" evidence="6">
    <location>
        <begin position="584"/>
        <end position="597"/>
    </location>
</feature>
<sequence>MVLVSEPSFPSSFSKLSSSPRFHSSISKRIFSDVVGDITIYVDGQPFLLHKFPLVSRSRKIRKMVVDSKDPDLSKLELHNVPGGGETFELAAKFCYGTNFEITTRNVAHLRCIAEYLEMTEDYREENLIARTETYLNEIVVQSLEKSVEVLCSCEGLNSMAEEIGILDRCIDAIAMNASKEQLVSGLARLECDGESGNLKMGCQDWWLEDLSVLKIDIYQQVIAAMRRTGVRSDSITASIIHYAQTSLKGIEKRQAWDSGMAIGDEQRLVVETLVGLLSTEKITSVPLSFLFGMLRMAIVVDVALGCKLELERRIGFQLDMASLDDLLIPSLQSSDSVFDVDTVHRILVNFLQRVEEEDSEESSQCGYESDGLKSPSHDAILKVGRLMDGYLAEIAPDPYLKLPKFMAIIELLPDYARLIEDGLYRAVDIYLKAHPSLTESECKRLCKLIDCSKLSQEASNHAAQNDRLPVQMAVRVLYFEQLRLKSSLSGSSADGFFSQRMISSSGAPSLAVSPRDNYASLRRENRELKLEISRMRVRLSELEKEQAFMKQGMKDNKSGEHGRAFFASLSRGIGRIGIFSQGHGPQQKSSRKSQGSDGKHRRRQRRSVIKPKLARPARVPVTSYAWDHDGKHIVGGIEDGSIQIWSIKTGWGSRLDIYVDRGHDDDITGLKNPLKVLKICPTIMPRQMLHFALMSS</sequence>
<feature type="domain" description="NPH3" evidence="8">
    <location>
        <begin position="205"/>
        <end position="484"/>
    </location>
</feature>
<evidence type="ECO:0000259" key="8">
    <source>
        <dbReference type="PROSITE" id="PS51649"/>
    </source>
</evidence>
<gene>
    <name evidence="9" type="ORF">J5N97_017425</name>
</gene>
<keyword evidence="3" id="KW-0853">WD repeat</keyword>
<dbReference type="PROSITE" id="PS51649">
    <property type="entry name" value="NPH3"/>
    <property type="match status" value="1"/>
</dbReference>
<feature type="repeat" description="WD" evidence="3">
    <location>
        <begin position="622"/>
        <end position="651"/>
    </location>
</feature>
<keyword evidence="10" id="KW-1185">Reference proteome</keyword>
<comment type="similarity">
    <text evidence="4">Belongs to the NPH3 family.</text>
</comment>
<dbReference type="InterPro" id="IPR001680">
    <property type="entry name" value="WD40_rpt"/>
</dbReference>
<keyword evidence="2" id="KW-0833">Ubl conjugation pathway</keyword>
<feature type="coiled-coil region" evidence="5">
    <location>
        <begin position="519"/>
        <end position="546"/>
    </location>
</feature>
<keyword evidence="5" id="KW-0175">Coiled coil</keyword>
<organism evidence="9 10">
    <name type="scientific">Dioscorea zingiberensis</name>
    <dbReference type="NCBI Taxonomy" id="325984"/>
    <lineage>
        <taxon>Eukaryota</taxon>
        <taxon>Viridiplantae</taxon>
        <taxon>Streptophyta</taxon>
        <taxon>Embryophyta</taxon>
        <taxon>Tracheophyta</taxon>
        <taxon>Spermatophyta</taxon>
        <taxon>Magnoliopsida</taxon>
        <taxon>Liliopsida</taxon>
        <taxon>Dioscoreales</taxon>
        <taxon>Dioscoreaceae</taxon>
        <taxon>Dioscorea</taxon>
    </lineage>
</organism>
<evidence type="ECO:0000313" key="9">
    <source>
        <dbReference type="EMBL" id="KAJ0975460.1"/>
    </source>
</evidence>
<evidence type="ECO:0000256" key="6">
    <source>
        <dbReference type="SAM" id="MobiDB-lite"/>
    </source>
</evidence>
<comment type="caution">
    <text evidence="9">The sequence shown here is derived from an EMBL/GenBank/DDBJ whole genome shotgun (WGS) entry which is preliminary data.</text>
</comment>
<evidence type="ECO:0000256" key="4">
    <source>
        <dbReference type="PROSITE-ProRule" id="PRU00982"/>
    </source>
</evidence>
<dbReference type="Proteomes" id="UP001085076">
    <property type="component" value="Miscellaneous, Linkage group lg04"/>
</dbReference>
<evidence type="ECO:0008006" key="11">
    <source>
        <dbReference type="Google" id="ProtNLM"/>
    </source>
</evidence>
<dbReference type="EMBL" id="JAGGNH010000004">
    <property type="protein sequence ID" value="KAJ0975460.1"/>
    <property type="molecule type" value="Genomic_DNA"/>
</dbReference>
<dbReference type="SUPFAM" id="SSF117289">
    <property type="entry name" value="Nucleoporin domain"/>
    <property type="match status" value="1"/>
</dbReference>
<dbReference type="Pfam" id="PF00651">
    <property type="entry name" value="BTB"/>
    <property type="match status" value="1"/>
</dbReference>
<dbReference type="InterPro" id="IPR043454">
    <property type="entry name" value="NPH3/RPT2-like"/>
</dbReference>
<protein>
    <recommendedName>
        <fullName evidence="11">Phototropic-responsive NPH3 family protein</fullName>
    </recommendedName>
</protein>
<dbReference type="OrthoDB" id="624345at2759"/>
<dbReference type="InterPro" id="IPR011333">
    <property type="entry name" value="SKP1/BTB/POZ_sf"/>
</dbReference>
<dbReference type="AlphaFoldDB" id="A0A9D5CP16"/>
<evidence type="ECO:0000256" key="5">
    <source>
        <dbReference type="SAM" id="Coils"/>
    </source>
</evidence>
<dbReference type="InterPro" id="IPR027356">
    <property type="entry name" value="NPH3_dom"/>
</dbReference>
<reference evidence="9" key="2">
    <citation type="journal article" date="2022" name="Hortic Res">
        <title>The genome of Dioscorea zingiberensis sheds light on the biosynthesis, origin and evolution of the medicinally important diosgenin saponins.</title>
        <authorList>
            <person name="Li Y."/>
            <person name="Tan C."/>
            <person name="Li Z."/>
            <person name="Guo J."/>
            <person name="Li S."/>
            <person name="Chen X."/>
            <person name="Wang C."/>
            <person name="Dai X."/>
            <person name="Yang H."/>
            <person name="Song W."/>
            <person name="Hou L."/>
            <person name="Xu J."/>
            <person name="Tong Z."/>
            <person name="Xu A."/>
            <person name="Yuan X."/>
            <person name="Wang W."/>
            <person name="Yang Q."/>
            <person name="Chen L."/>
            <person name="Sun Z."/>
            <person name="Wang K."/>
            <person name="Pan B."/>
            <person name="Chen J."/>
            <person name="Bao Y."/>
            <person name="Liu F."/>
            <person name="Qi X."/>
            <person name="Gang D.R."/>
            <person name="Wen J."/>
            <person name="Li J."/>
        </authorList>
    </citation>
    <scope>NUCLEOTIDE SEQUENCE</scope>
    <source>
        <strain evidence="9">Dzin_1.0</strain>
    </source>
</reference>
<dbReference type="PROSITE" id="PS50082">
    <property type="entry name" value="WD_REPEATS_2"/>
    <property type="match status" value="1"/>
</dbReference>
<feature type="region of interest" description="Disordered" evidence="6">
    <location>
        <begin position="578"/>
        <end position="613"/>
    </location>
</feature>
<evidence type="ECO:0000256" key="3">
    <source>
        <dbReference type="PROSITE-ProRule" id="PRU00221"/>
    </source>
</evidence>
<comment type="pathway">
    <text evidence="1">Protein modification; protein ubiquitination.</text>
</comment>
<feature type="domain" description="BTB" evidence="7">
    <location>
        <begin position="36"/>
        <end position="104"/>
    </location>
</feature>
<dbReference type="SUPFAM" id="SSF54695">
    <property type="entry name" value="POZ domain"/>
    <property type="match status" value="1"/>
</dbReference>
<evidence type="ECO:0000259" key="7">
    <source>
        <dbReference type="PROSITE" id="PS50097"/>
    </source>
</evidence>
<evidence type="ECO:0000313" key="10">
    <source>
        <dbReference type="Proteomes" id="UP001085076"/>
    </source>
</evidence>
<evidence type="ECO:0000256" key="2">
    <source>
        <dbReference type="ARBA" id="ARBA00022786"/>
    </source>
</evidence>
<reference evidence="9" key="1">
    <citation type="submission" date="2021-03" db="EMBL/GenBank/DDBJ databases">
        <authorList>
            <person name="Li Z."/>
            <person name="Yang C."/>
        </authorList>
    </citation>
    <scope>NUCLEOTIDE SEQUENCE</scope>
    <source>
        <strain evidence="9">Dzin_1.0</strain>
        <tissue evidence="9">Leaf</tissue>
    </source>
</reference>
<name>A0A9D5CP16_9LILI</name>
<dbReference type="PANTHER" id="PTHR32370">
    <property type="entry name" value="OS12G0117600 PROTEIN"/>
    <property type="match status" value="1"/>
</dbReference>